<evidence type="ECO:0000256" key="1">
    <source>
        <dbReference type="ARBA" id="ARBA00001947"/>
    </source>
</evidence>
<evidence type="ECO:0000256" key="4">
    <source>
        <dbReference type="ARBA" id="ARBA00022598"/>
    </source>
</evidence>
<gene>
    <name evidence="14" type="ORF">Din_022450</name>
</gene>
<evidence type="ECO:0000256" key="6">
    <source>
        <dbReference type="ARBA" id="ARBA00022741"/>
    </source>
</evidence>
<keyword evidence="8" id="KW-0067">ATP-binding</keyword>
<dbReference type="SUPFAM" id="SSF52374">
    <property type="entry name" value="Nucleotidylyl transferase"/>
    <property type="match status" value="1"/>
</dbReference>
<feature type="domain" description="tRNA synthetases class I catalytic" evidence="12">
    <location>
        <begin position="40"/>
        <end position="337"/>
    </location>
</feature>
<protein>
    <recommendedName>
        <fullName evidence="3">cysteine--tRNA ligase</fullName>
        <ecNumber evidence="3">6.1.1.16</ecNumber>
    </recommendedName>
    <alternativeName>
        <fullName evidence="11">Cysteinyl-tRNA synthetase</fullName>
    </alternativeName>
</protein>
<dbReference type="PRINTS" id="PR00983">
    <property type="entry name" value="TRNASYNTHCYS"/>
</dbReference>
<dbReference type="GO" id="GO:0005524">
    <property type="term" value="F:ATP binding"/>
    <property type="evidence" value="ECO:0007669"/>
    <property type="project" value="UniProtKB-KW"/>
</dbReference>
<dbReference type="NCBIfam" id="TIGR00435">
    <property type="entry name" value="cysS"/>
    <property type="match status" value="1"/>
</dbReference>
<dbReference type="Pfam" id="PF23493">
    <property type="entry name" value="CysS_C"/>
    <property type="match status" value="1"/>
</dbReference>
<feature type="domain" description="Cysteinyl-tRNA ligase anticodon binding" evidence="13">
    <location>
        <begin position="494"/>
        <end position="538"/>
    </location>
</feature>
<keyword evidence="6" id="KW-0547">Nucleotide-binding</keyword>
<dbReference type="CDD" id="cd00672">
    <property type="entry name" value="CysRS_core"/>
    <property type="match status" value="1"/>
</dbReference>
<dbReference type="GO" id="GO:0005737">
    <property type="term" value="C:cytoplasm"/>
    <property type="evidence" value="ECO:0007669"/>
    <property type="project" value="TreeGrafter"/>
</dbReference>
<evidence type="ECO:0000256" key="9">
    <source>
        <dbReference type="ARBA" id="ARBA00022917"/>
    </source>
</evidence>
<dbReference type="InterPro" id="IPR024909">
    <property type="entry name" value="Cys-tRNA/MSH_ligase"/>
</dbReference>
<dbReference type="GO" id="GO:0046872">
    <property type="term" value="F:metal ion binding"/>
    <property type="evidence" value="ECO:0007669"/>
    <property type="project" value="UniProtKB-KW"/>
</dbReference>
<evidence type="ECO:0000256" key="7">
    <source>
        <dbReference type="ARBA" id="ARBA00022833"/>
    </source>
</evidence>
<dbReference type="InterPro" id="IPR014729">
    <property type="entry name" value="Rossmann-like_a/b/a_fold"/>
</dbReference>
<dbReference type="EMBL" id="GHES01022450">
    <property type="protein sequence ID" value="MPA53009.1"/>
    <property type="molecule type" value="Transcribed_RNA"/>
</dbReference>
<keyword evidence="9" id="KW-0648">Protein biosynthesis</keyword>
<dbReference type="FunFam" id="3.40.50.620:FF:000009">
    <property type="entry name" value="Cysteine--tRNA ligase"/>
    <property type="match status" value="1"/>
</dbReference>
<evidence type="ECO:0000256" key="3">
    <source>
        <dbReference type="ARBA" id="ARBA00012832"/>
    </source>
</evidence>
<name>A0A5B7A8C2_DAVIN</name>
<proteinExistence type="inferred from homology"/>
<evidence type="ECO:0000259" key="12">
    <source>
        <dbReference type="Pfam" id="PF01406"/>
    </source>
</evidence>
<dbReference type="Gene3D" id="3.40.50.620">
    <property type="entry name" value="HUPs"/>
    <property type="match status" value="1"/>
</dbReference>
<dbReference type="InterPro" id="IPR015803">
    <property type="entry name" value="Cys-tRNA-ligase"/>
</dbReference>
<reference evidence="14" key="1">
    <citation type="submission" date="2019-08" db="EMBL/GenBank/DDBJ databases">
        <title>Reference gene set and small RNA set construction with multiple tissues from Davidia involucrata Baill.</title>
        <authorList>
            <person name="Yang H."/>
            <person name="Zhou C."/>
            <person name="Li G."/>
            <person name="Wang J."/>
            <person name="Gao P."/>
            <person name="Wang M."/>
            <person name="Wang R."/>
            <person name="Zhao Y."/>
        </authorList>
    </citation>
    <scope>NUCLEOTIDE SEQUENCE</scope>
    <source>
        <tissue evidence="14">Mixed with DoveR01_LX</tissue>
    </source>
</reference>
<evidence type="ECO:0000313" key="14">
    <source>
        <dbReference type="EMBL" id="MPA53009.1"/>
    </source>
</evidence>
<dbReference type="GO" id="GO:0006423">
    <property type="term" value="P:cysteinyl-tRNA aminoacylation"/>
    <property type="evidence" value="ECO:0007669"/>
    <property type="project" value="InterPro"/>
</dbReference>
<keyword evidence="5" id="KW-0479">Metal-binding</keyword>
<evidence type="ECO:0000259" key="13">
    <source>
        <dbReference type="Pfam" id="PF23493"/>
    </source>
</evidence>
<comment type="cofactor">
    <cofactor evidence="1">
        <name>Zn(2+)</name>
        <dbReference type="ChEBI" id="CHEBI:29105"/>
    </cofactor>
</comment>
<evidence type="ECO:0000256" key="8">
    <source>
        <dbReference type="ARBA" id="ARBA00022840"/>
    </source>
</evidence>
<keyword evidence="10" id="KW-0030">Aminoacyl-tRNA synthetase</keyword>
<dbReference type="GO" id="GO:0004817">
    <property type="term" value="F:cysteine-tRNA ligase activity"/>
    <property type="evidence" value="ECO:0007669"/>
    <property type="project" value="UniProtKB-EC"/>
</dbReference>
<dbReference type="HAMAP" id="MF_00041">
    <property type="entry name" value="Cys_tRNA_synth"/>
    <property type="match status" value="1"/>
</dbReference>
<dbReference type="InterPro" id="IPR032678">
    <property type="entry name" value="tRNA-synt_1_cat_dom"/>
</dbReference>
<dbReference type="PANTHER" id="PTHR10890:SF26">
    <property type="entry name" value="CYSTEINE--TRNA LIGASE 1, CYTOPLASMIC-RELATED"/>
    <property type="match status" value="1"/>
</dbReference>
<dbReference type="InterPro" id="IPR009080">
    <property type="entry name" value="tRNAsynth_Ia_anticodon-bd"/>
</dbReference>
<evidence type="ECO:0000256" key="10">
    <source>
        <dbReference type="ARBA" id="ARBA00023146"/>
    </source>
</evidence>
<dbReference type="EC" id="6.1.1.16" evidence="3"/>
<evidence type="ECO:0000256" key="5">
    <source>
        <dbReference type="ARBA" id="ARBA00022723"/>
    </source>
</evidence>
<dbReference type="InterPro" id="IPR056411">
    <property type="entry name" value="CysS_C"/>
</dbReference>
<dbReference type="Pfam" id="PF01406">
    <property type="entry name" value="tRNA-synt_1e"/>
    <property type="match status" value="1"/>
</dbReference>
<dbReference type="SUPFAM" id="SSF47323">
    <property type="entry name" value="Anticodon-binding domain of a subclass of class I aminoacyl-tRNA synthetases"/>
    <property type="match status" value="1"/>
</dbReference>
<dbReference type="PANTHER" id="PTHR10890">
    <property type="entry name" value="CYSTEINYL-TRNA SYNTHETASE"/>
    <property type="match status" value="1"/>
</dbReference>
<accession>A0A5B7A8C2</accession>
<organism evidence="14">
    <name type="scientific">Davidia involucrata</name>
    <name type="common">Dove tree</name>
    <dbReference type="NCBI Taxonomy" id="16924"/>
    <lineage>
        <taxon>Eukaryota</taxon>
        <taxon>Viridiplantae</taxon>
        <taxon>Streptophyta</taxon>
        <taxon>Embryophyta</taxon>
        <taxon>Tracheophyta</taxon>
        <taxon>Spermatophyta</taxon>
        <taxon>Magnoliopsida</taxon>
        <taxon>eudicotyledons</taxon>
        <taxon>Gunneridae</taxon>
        <taxon>Pentapetalae</taxon>
        <taxon>asterids</taxon>
        <taxon>Cornales</taxon>
        <taxon>Nyssaceae</taxon>
        <taxon>Davidia</taxon>
    </lineage>
</organism>
<comment type="similarity">
    <text evidence="2">Belongs to the class-I aminoacyl-tRNA synthetase family.</text>
</comment>
<dbReference type="Gene3D" id="1.20.120.1910">
    <property type="entry name" value="Cysteine-tRNA ligase, C-terminal anti-codon recognition domain"/>
    <property type="match status" value="1"/>
</dbReference>
<dbReference type="AlphaFoldDB" id="A0A5B7A8C2"/>
<keyword evidence="4 14" id="KW-0436">Ligase</keyword>
<keyword evidence="7" id="KW-0862">Zinc</keyword>
<evidence type="ECO:0000256" key="2">
    <source>
        <dbReference type="ARBA" id="ARBA00005594"/>
    </source>
</evidence>
<sequence>MEELEGMVTESLEKQLYLKESPKDEGLYIYNTITGEKELFKPKVAGKVAMYFCGITPYDESHVGHARSMVAFDILYRYFQYLGYNVTYVRNFTDVDDKIIHRATELNKDILTVSSRYSQKFLDDMNDLQCLPPTHEPRVSEHIDQIIDMINQIISNDCAYTVDGNVYFSIDKFPNYGRLSRRKLEENIPGKRVDVDFRKQNPADFALWKAAKTGEPSWDSPWGPGRPGWHIECSAMSSQYLTFTFDIHGGGQDLIFPHHENEIAQSWAACSDSNVTYWMHIGSANLNGEKMSKSKGNFISIREALEWYHPLALRHFLMSMHYRSPINLLKPQLKKASSPVNFSMTQLENASNSVFYIYQTLQDCEVAISQFWEGSLKEGAESDVKRGGITVDAQNCINGLHGDFHTKMLDDFQTPPILSAALPEALKFVNKCLSQIKKQQKQQGLSLIRSLIEIEKELKEVLNILGLLSPLSYSKVLGELKDKALKRADLEEEKVLKLIKEREEARKERDFSRGDQIRRDLAARGIALMDLGTETIWRPCVPE</sequence>
<evidence type="ECO:0000256" key="11">
    <source>
        <dbReference type="ARBA" id="ARBA00031499"/>
    </source>
</evidence>